<proteinExistence type="inferred from homology"/>
<evidence type="ECO:0000313" key="17">
    <source>
        <dbReference type="Proteomes" id="UP000015105"/>
    </source>
</evidence>
<comment type="catalytic activity">
    <reaction evidence="1">
        <text>2 a phenolic donor + H2O2 = 2 a phenolic radical donor + 2 H2O</text>
        <dbReference type="Rhea" id="RHEA:56136"/>
        <dbReference type="ChEBI" id="CHEBI:15377"/>
        <dbReference type="ChEBI" id="CHEBI:16240"/>
        <dbReference type="ChEBI" id="CHEBI:139520"/>
        <dbReference type="ChEBI" id="CHEBI:139521"/>
        <dbReference type="EC" id="1.11.1.7"/>
    </reaction>
</comment>
<reference evidence="16" key="3">
    <citation type="journal article" date="2017" name="Nature">
        <title>Genome sequence of the progenitor of the wheat D genome Aegilops tauschii.</title>
        <authorList>
            <person name="Luo M.C."/>
            <person name="Gu Y.Q."/>
            <person name="Puiu D."/>
            <person name="Wang H."/>
            <person name="Twardziok S.O."/>
            <person name="Deal K.R."/>
            <person name="Huo N."/>
            <person name="Zhu T."/>
            <person name="Wang L."/>
            <person name="Wang Y."/>
            <person name="McGuire P.E."/>
            <person name="Liu S."/>
            <person name="Long H."/>
            <person name="Ramasamy R.K."/>
            <person name="Rodriguez J.C."/>
            <person name="Van S.L."/>
            <person name="Yuan L."/>
            <person name="Wang Z."/>
            <person name="Xia Z."/>
            <person name="Xiao L."/>
            <person name="Anderson O.D."/>
            <person name="Ouyang S."/>
            <person name="Liang Y."/>
            <person name="Zimin A.V."/>
            <person name="Pertea G."/>
            <person name="Qi P."/>
            <person name="Bennetzen J.L."/>
            <person name="Dai X."/>
            <person name="Dawson M.W."/>
            <person name="Muller H.G."/>
            <person name="Kugler K."/>
            <person name="Rivarola-Duarte L."/>
            <person name="Spannagl M."/>
            <person name="Mayer K.F.X."/>
            <person name="Lu F.H."/>
            <person name="Bevan M.W."/>
            <person name="Leroy P."/>
            <person name="Li P."/>
            <person name="You F.M."/>
            <person name="Sun Q."/>
            <person name="Liu Z."/>
            <person name="Lyons E."/>
            <person name="Wicker T."/>
            <person name="Salzberg S.L."/>
            <person name="Devos K.M."/>
            <person name="Dvorak J."/>
        </authorList>
    </citation>
    <scope>NUCLEOTIDE SEQUENCE [LARGE SCALE GENOMIC DNA]</scope>
    <source>
        <strain evidence="16">cv. AL8/78</strain>
    </source>
</reference>
<feature type="domain" description="Plant heme peroxidase family profile" evidence="15">
    <location>
        <begin position="19"/>
        <end position="45"/>
    </location>
</feature>
<feature type="region of interest" description="Disordered" evidence="14">
    <location>
        <begin position="1"/>
        <end position="24"/>
    </location>
</feature>
<dbReference type="GO" id="GO:0006979">
    <property type="term" value="P:response to oxidative stress"/>
    <property type="evidence" value="ECO:0007669"/>
    <property type="project" value="InterPro"/>
</dbReference>
<dbReference type="PANTHER" id="PTHR31388">
    <property type="entry name" value="PEROXIDASE 72-RELATED"/>
    <property type="match status" value="1"/>
</dbReference>
<evidence type="ECO:0000256" key="12">
    <source>
        <dbReference type="PIRSR" id="PIRSR600823-4"/>
    </source>
</evidence>
<dbReference type="SUPFAM" id="SSF48113">
    <property type="entry name" value="Heme-dependent peroxidases"/>
    <property type="match status" value="1"/>
</dbReference>
<evidence type="ECO:0000256" key="4">
    <source>
        <dbReference type="ARBA" id="ARBA00022617"/>
    </source>
</evidence>
<dbReference type="PROSITE" id="PS00436">
    <property type="entry name" value="PEROXIDASE_2"/>
    <property type="match status" value="1"/>
</dbReference>
<dbReference type="InterPro" id="IPR000823">
    <property type="entry name" value="Peroxidase_pln"/>
</dbReference>
<evidence type="ECO:0000256" key="5">
    <source>
        <dbReference type="ARBA" id="ARBA00022723"/>
    </source>
</evidence>
<feature type="binding site" evidence="11">
    <location>
        <position position="40"/>
    </location>
    <ligand>
        <name>Ca(2+)</name>
        <dbReference type="ChEBI" id="CHEBI:29108"/>
        <label>1</label>
    </ligand>
</feature>
<evidence type="ECO:0000256" key="7">
    <source>
        <dbReference type="ARBA" id="ARBA00023002"/>
    </source>
</evidence>
<protein>
    <recommendedName>
        <fullName evidence="15">Plant heme peroxidase family profile domain-containing protein</fullName>
    </recommendedName>
</protein>
<dbReference type="Gene3D" id="1.10.520.10">
    <property type="match status" value="1"/>
</dbReference>
<evidence type="ECO:0000259" key="15">
    <source>
        <dbReference type="Pfam" id="PF00141"/>
    </source>
</evidence>
<feature type="compositionally biased region" description="Low complexity" evidence="14">
    <location>
        <begin position="13"/>
        <end position="23"/>
    </location>
</feature>
<keyword evidence="7" id="KW-0560">Oxidoreductase</keyword>
<dbReference type="AlphaFoldDB" id="A0A453I5D8"/>
<dbReference type="EnsemblPlants" id="AET4Gv20448000.8">
    <property type="protein sequence ID" value="AET4Gv20448000.8"/>
    <property type="gene ID" value="AET4Gv20448000"/>
</dbReference>
<feature type="binding site" evidence="11">
    <location>
        <position position="43"/>
    </location>
    <ligand>
        <name>Ca(2+)</name>
        <dbReference type="ChEBI" id="CHEBI:29108"/>
        <label>1</label>
    </ligand>
</feature>
<keyword evidence="5 11" id="KW-0479">Metal-binding</keyword>
<reference evidence="16" key="4">
    <citation type="submission" date="2019-03" db="UniProtKB">
        <authorList>
            <consortium name="EnsemblPlants"/>
        </authorList>
    </citation>
    <scope>IDENTIFICATION</scope>
</reference>
<evidence type="ECO:0000256" key="14">
    <source>
        <dbReference type="SAM" id="MobiDB-lite"/>
    </source>
</evidence>
<sequence length="52" mass="5630">CERESSGERQGEATTTTGVTAAVSKEPRMGASLLRLHFHDCFVQASHLSPRS</sequence>
<evidence type="ECO:0000256" key="3">
    <source>
        <dbReference type="ARBA" id="ARBA00022559"/>
    </source>
</evidence>
<feature type="compositionally biased region" description="Basic and acidic residues" evidence="14">
    <location>
        <begin position="1"/>
        <end position="11"/>
    </location>
</feature>
<evidence type="ECO:0000256" key="8">
    <source>
        <dbReference type="ARBA" id="ARBA00023004"/>
    </source>
</evidence>
<comment type="similarity">
    <text evidence="13">Belongs to the peroxidase family.</text>
</comment>
<evidence type="ECO:0000256" key="10">
    <source>
        <dbReference type="PIRSR" id="PIRSR600823-1"/>
    </source>
</evidence>
<feature type="active site" description="Proton acceptor" evidence="10">
    <location>
        <position position="39"/>
    </location>
</feature>
<reference evidence="16" key="5">
    <citation type="journal article" date="2021" name="G3 (Bethesda)">
        <title>Aegilops tauschii genome assembly Aet v5.0 features greater sequence contiguity and improved annotation.</title>
        <authorList>
            <person name="Wang L."/>
            <person name="Zhu T."/>
            <person name="Rodriguez J.C."/>
            <person name="Deal K.R."/>
            <person name="Dubcovsky J."/>
            <person name="McGuire P.E."/>
            <person name="Lux T."/>
            <person name="Spannagl M."/>
            <person name="Mayer K.F.X."/>
            <person name="Baldrich P."/>
            <person name="Meyers B.C."/>
            <person name="Huo N."/>
            <person name="Gu Y.Q."/>
            <person name="Zhou H."/>
            <person name="Devos K.M."/>
            <person name="Bennetzen J.L."/>
            <person name="Unver T."/>
            <person name="Budak H."/>
            <person name="Gulick P.J."/>
            <person name="Galiba G."/>
            <person name="Kalapos B."/>
            <person name="Nelson D.R."/>
            <person name="Li P."/>
            <person name="You F.M."/>
            <person name="Luo M.C."/>
            <person name="Dvorak J."/>
        </authorList>
    </citation>
    <scope>NUCLEOTIDE SEQUENCE [LARGE SCALE GENOMIC DNA]</scope>
    <source>
        <strain evidence="16">cv. AL8/78</strain>
    </source>
</reference>
<keyword evidence="4" id="KW-0349">Heme</keyword>
<feature type="site" description="Transition state stabilizer" evidence="12">
    <location>
        <position position="35"/>
    </location>
</feature>
<reference evidence="17" key="2">
    <citation type="journal article" date="2017" name="Nat. Plants">
        <title>The Aegilops tauschii genome reveals multiple impacts of transposons.</title>
        <authorList>
            <person name="Zhao G."/>
            <person name="Zou C."/>
            <person name="Li K."/>
            <person name="Wang K."/>
            <person name="Li T."/>
            <person name="Gao L."/>
            <person name="Zhang X."/>
            <person name="Wang H."/>
            <person name="Yang Z."/>
            <person name="Liu X."/>
            <person name="Jiang W."/>
            <person name="Mao L."/>
            <person name="Kong X."/>
            <person name="Jiao Y."/>
            <person name="Jia J."/>
        </authorList>
    </citation>
    <scope>NUCLEOTIDE SEQUENCE [LARGE SCALE GENOMIC DNA]</scope>
    <source>
        <strain evidence="17">cv. AL8/78</strain>
    </source>
</reference>
<keyword evidence="17" id="KW-1185">Reference proteome</keyword>
<dbReference type="GO" id="GO:0140825">
    <property type="term" value="F:lactoperoxidase activity"/>
    <property type="evidence" value="ECO:0007669"/>
    <property type="project" value="UniProtKB-EC"/>
</dbReference>
<evidence type="ECO:0000256" key="1">
    <source>
        <dbReference type="ARBA" id="ARBA00000189"/>
    </source>
</evidence>
<evidence type="ECO:0000313" key="16">
    <source>
        <dbReference type="EnsemblPlants" id="AET4Gv20448000.8"/>
    </source>
</evidence>
<comment type="cofactor">
    <cofactor evidence="2">
        <name>heme b</name>
        <dbReference type="ChEBI" id="CHEBI:60344"/>
    </cofactor>
</comment>
<dbReference type="Pfam" id="PF00141">
    <property type="entry name" value="peroxidase"/>
    <property type="match status" value="1"/>
</dbReference>
<dbReference type="Gramene" id="AET4Gv20448000.8">
    <property type="protein sequence ID" value="AET4Gv20448000.8"/>
    <property type="gene ID" value="AET4Gv20448000"/>
</dbReference>
<dbReference type="GO" id="GO:0020037">
    <property type="term" value="F:heme binding"/>
    <property type="evidence" value="ECO:0007669"/>
    <property type="project" value="InterPro"/>
</dbReference>
<dbReference type="GO" id="GO:0046872">
    <property type="term" value="F:metal ion binding"/>
    <property type="evidence" value="ECO:0007669"/>
    <property type="project" value="UniProtKB-KW"/>
</dbReference>
<evidence type="ECO:0000256" key="13">
    <source>
        <dbReference type="RuleBase" id="RU004241"/>
    </source>
</evidence>
<dbReference type="InterPro" id="IPR010255">
    <property type="entry name" value="Haem_peroxidase_sf"/>
</dbReference>
<dbReference type="InterPro" id="IPR002016">
    <property type="entry name" value="Haem_peroxidase"/>
</dbReference>
<evidence type="ECO:0000256" key="9">
    <source>
        <dbReference type="ARBA" id="ARBA00023324"/>
    </source>
</evidence>
<keyword evidence="3" id="KW-0575">Peroxidase</keyword>
<evidence type="ECO:0000256" key="6">
    <source>
        <dbReference type="ARBA" id="ARBA00022837"/>
    </source>
</evidence>
<comment type="cofactor">
    <cofactor evidence="11">
        <name>Ca(2+)</name>
        <dbReference type="ChEBI" id="CHEBI:29108"/>
    </cofactor>
    <text evidence="11">Binds 2 calcium ions per subunit.</text>
</comment>
<evidence type="ECO:0000256" key="11">
    <source>
        <dbReference type="PIRSR" id="PIRSR600823-3"/>
    </source>
</evidence>
<dbReference type="Proteomes" id="UP000015105">
    <property type="component" value="Chromosome 4D"/>
</dbReference>
<keyword evidence="8" id="KW-0408">Iron</keyword>
<keyword evidence="6 11" id="KW-0106">Calcium</keyword>
<organism evidence="16 17">
    <name type="scientific">Aegilops tauschii subsp. strangulata</name>
    <name type="common">Goatgrass</name>
    <dbReference type="NCBI Taxonomy" id="200361"/>
    <lineage>
        <taxon>Eukaryota</taxon>
        <taxon>Viridiplantae</taxon>
        <taxon>Streptophyta</taxon>
        <taxon>Embryophyta</taxon>
        <taxon>Tracheophyta</taxon>
        <taxon>Spermatophyta</taxon>
        <taxon>Magnoliopsida</taxon>
        <taxon>Liliopsida</taxon>
        <taxon>Poales</taxon>
        <taxon>Poaceae</taxon>
        <taxon>BOP clade</taxon>
        <taxon>Pooideae</taxon>
        <taxon>Triticodae</taxon>
        <taxon>Triticeae</taxon>
        <taxon>Triticinae</taxon>
        <taxon>Aegilops</taxon>
    </lineage>
</organism>
<accession>A0A453I5D8</accession>
<name>A0A453I5D8_AEGTS</name>
<evidence type="ECO:0000256" key="2">
    <source>
        <dbReference type="ARBA" id="ARBA00001970"/>
    </source>
</evidence>
<dbReference type="PANTHER" id="PTHR31388:SF207">
    <property type="entry name" value="PEROXIDASE"/>
    <property type="match status" value="1"/>
</dbReference>
<keyword evidence="9" id="KW-0376">Hydrogen peroxide</keyword>
<dbReference type="InterPro" id="IPR019794">
    <property type="entry name" value="Peroxidases_AS"/>
</dbReference>
<dbReference type="GO" id="GO:0042744">
    <property type="term" value="P:hydrogen peroxide catabolic process"/>
    <property type="evidence" value="ECO:0007669"/>
    <property type="project" value="UniProtKB-KW"/>
</dbReference>
<reference evidence="17" key="1">
    <citation type="journal article" date="2014" name="Science">
        <title>Ancient hybridizations among the ancestral genomes of bread wheat.</title>
        <authorList>
            <consortium name="International Wheat Genome Sequencing Consortium,"/>
            <person name="Marcussen T."/>
            <person name="Sandve S.R."/>
            <person name="Heier L."/>
            <person name="Spannagl M."/>
            <person name="Pfeifer M."/>
            <person name="Jakobsen K.S."/>
            <person name="Wulff B.B."/>
            <person name="Steuernagel B."/>
            <person name="Mayer K.F."/>
            <person name="Olsen O.A."/>
        </authorList>
    </citation>
    <scope>NUCLEOTIDE SEQUENCE [LARGE SCALE GENOMIC DNA]</scope>
    <source>
        <strain evidence="17">cv. AL8/78</strain>
    </source>
</reference>